<dbReference type="InterPro" id="IPR015590">
    <property type="entry name" value="Aldehyde_DH_dom"/>
</dbReference>
<organism evidence="3 4">
    <name type="scientific">Shewanella surugensis</name>
    <dbReference type="NCBI Taxonomy" id="212020"/>
    <lineage>
        <taxon>Bacteria</taxon>
        <taxon>Pseudomonadati</taxon>
        <taxon>Pseudomonadota</taxon>
        <taxon>Gammaproteobacteria</taxon>
        <taxon>Alteromonadales</taxon>
        <taxon>Shewanellaceae</taxon>
        <taxon>Shewanella</taxon>
    </lineage>
</organism>
<dbReference type="PANTHER" id="PTHR43866">
    <property type="entry name" value="MALONATE-SEMIALDEHYDE DEHYDROGENASE"/>
    <property type="match status" value="1"/>
</dbReference>
<dbReference type="Pfam" id="PF00171">
    <property type="entry name" value="Aldedh"/>
    <property type="match status" value="1"/>
</dbReference>
<dbReference type="InterPro" id="IPR016161">
    <property type="entry name" value="Ald_DH/histidinol_DH"/>
</dbReference>
<dbReference type="PANTHER" id="PTHR43866:SF4">
    <property type="entry name" value="MALONATE-SEMIALDEHYDE DEHYDROGENASE"/>
    <property type="match status" value="1"/>
</dbReference>
<feature type="domain" description="Aldehyde dehydrogenase" evidence="2">
    <location>
        <begin position="17"/>
        <end position="478"/>
    </location>
</feature>
<dbReference type="InterPro" id="IPR016163">
    <property type="entry name" value="Ald_DH_C"/>
</dbReference>
<dbReference type="InterPro" id="IPR010061">
    <property type="entry name" value="MeMal-semiAld_DH"/>
</dbReference>
<evidence type="ECO:0000256" key="1">
    <source>
        <dbReference type="ARBA" id="ARBA00023002"/>
    </source>
</evidence>
<dbReference type="RefSeq" id="WP_248942714.1">
    <property type="nucleotide sequence ID" value="NZ_JAKIKS010000145.1"/>
</dbReference>
<dbReference type="Gene3D" id="3.40.309.10">
    <property type="entry name" value="Aldehyde Dehydrogenase, Chain A, domain 2"/>
    <property type="match status" value="1"/>
</dbReference>
<dbReference type="InterPro" id="IPR016162">
    <property type="entry name" value="Ald_DH_N"/>
</dbReference>
<dbReference type="EMBL" id="JAKIKS010000145">
    <property type="protein sequence ID" value="MCL1127320.1"/>
    <property type="molecule type" value="Genomic_DNA"/>
</dbReference>
<dbReference type="SUPFAM" id="SSF53720">
    <property type="entry name" value="ALDH-like"/>
    <property type="match status" value="1"/>
</dbReference>
<dbReference type="CDD" id="cd07085">
    <property type="entry name" value="ALDH_F6_MMSDH"/>
    <property type="match status" value="1"/>
</dbReference>
<dbReference type="Gene3D" id="3.40.605.10">
    <property type="entry name" value="Aldehyde Dehydrogenase, Chain A, domain 1"/>
    <property type="match status" value="1"/>
</dbReference>
<reference evidence="3 4" key="1">
    <citation type="submission" date="2022-01" db="EMBL/GenBank/DDBJ databases">
        <title>Whole genome-based taxonomy of the Shewanellaceae.</title>
        <authorList>
            <person name="Martin-Rodriguez A.J."/>
        </authorList>
    </citation>
    <scope>NUCLEOTIDE SEQUENCE [LARGE SCALE GENOMIC DNA]</scope>
    <source>
        <strain evidence="3 4">DSM 17177</strain>
    </source>
</reference>
<accession>A0ABT0LIN4</accession>
<gene>
    <name evidence="3" type="ORF">L2764_23295</name>
</gene>
<sequence>MTTLIPHFINGQINEEHQALFDVYNPATGQSDKQVVLGSSETLDKAVSAAKLAFPAWANTSPLKRSRIMNKFVILLEENKDELAKIITNEHGKVHADALGEVQRGLEVAEYACSAPELLKGDFSSNVGGQVDCHTLRLPVGICAGITPFNFPCMVPMWMFPIAIVAGNAFILKPAEKDPSAAIFMAKLLKKSGLPAGIFNVVHGDKLVVDAILEHHDIGAVSFVGSTPIAKYIYEAAAKNGKRVQALGGANNHCVVMPDADLDLAVHGIIGGAFGSAGERCMALPVAVVVGKDTHKKLIEKLSIEIDKLNVNSGDQPNVDMGPLVTKEHQQKVLNYIDIGVKEGATLVRDGRNTKVPGYENGYFVGATLFDNVKSDMVIYKEEIFGPVLCVLAADNLGDAIELINSGPFGNGSCIYTTNGAHSRTYTTQVHAGMIGVNIPIPVPMAFHSFGGWKASLFGDTHVHGPEGFKFYTRLKTISTRWGQSDNTASAFVMPTLS</sequence>
<evidence type="ECO:0000313" key="4">
    <source>
        <dbReference type="Proteomes" id="UP001203423"/>
    </source>
</evidence>
<keyword evidence="4" id="KW-1185">Reference proteome</keyword>
<dbReference type="Proteomes" id="UP001203423">
    <property type="component" value="Unassembled WGS sequence"/>
</dbReference>
<evidence type="ECO:0000313" key="3">
    <source>
        <dbReference type="EMBL" id="MCL1127320.1"/>
    </source>
</evidence>
<name>A0ABT0LIN4_9GAMM</name>
<keyword evidence="1" id="KW-0560">Oxidoreductase</keyword>
<comment type="caution">
    <text evidence="3">The sequence shown here is derived from an EMBL/GenBank/DDBJ whole genome shotgun (WGS) entry which is preliminary data.</text>
</comment>
<evidence type="ECO:0000259" key="2">
    <source>
        <dbReference type="Pfam" id="PF00171"/>
    </source>
</evidence>
<protein>
    <submittedName>
        <fullName evidence="3">CoA-acylating methylmalonate-semialdehyde dehydrogenase</fullName>
    </submittedName>
</protein>
<dbReference type="NCBIfam" id="TIGR01722">
    <property type="entry name" value="MMSDH"/>
    <property type="match status" value="1"/>
</dbReference>
<proteinExistence type="predicted"/>